<keyword evidence="4" id="KW-1185">Reference proteome</keyword>
<dbReference type="EMBL" id="JAAGOA010000039">
    <property type="protein sequence ID" value="NEE04676.1"/>
    <property type="molecule type" value="Genomic_DNA"/>
</dbReference>
<gene>
    <name evidence="3" type="ORF">G1H10_31390</name>
</gene>
<feature type="compositionally biased region" description="Polar residues" evidence="1">
    <location>
        <begin position="273"/>
        <end position="284"/>
    </location>
</feature>
<feature type="chain" id="PRO_5039322593" description="Secreted protein" evidence="2">
    <location>
        <begin position="24"/>
        <end position="284"/>
    </location>
</feature>
<keyword evidence="2" id="KW-0732">Signal</keyword>
<organism evidence="3 4">
    <name type="scientific">Phytoactinopolyspora halotolerans</name>
    <dbReference type="NCBI Taxonomy" id="1981512"/>
    <lineage>
        <taxon>Bacteria</taxon>
        <taxon>Bacillati</taxon>
        <taxon>Actinomycetota</taxon>
        <taxon>Actinomycetes</taxon>
        <taxon>Jiangellales</taxon>
        <taxon>Jiangellaceae</taxon>
        <taxon>Phytoactinopolyspora</taxon>
    </lineage>
</organism>
<reference evidence="3 4" key="1">
    <citation type="submission" date="2020-02" db="EMBL/GenBank/DDBJ databases">
        <authorList>
            <person name="Li X.-J."/>
            <person name="Han X.-M."/>
        </authorList>
    </citation>
    <scope>NUCLEOTIDE SEQUENCE [LARGE SCALE GENOMIC DNA]</scope>
    <source>
        <strain evidence="3 4">CCTCC AB 2017055</strain>
    </source>
</reference>
<comment type="caution">
    <text evidence="3">The sequence shown here is derived from an EMBL/GenBank/DDBJ whole genome shotgun (WGS) entry which is preliminary data.</text>
</comment>
<dbReference type="AlphaFoldDB" id="A0A6L9SHE7"/>
<feature type="region of interest" description="Disordered" evidence="1">
    <location>
        <begin position="262"/>
        <end position="284"/>
    </location>
</feature>
<evidence type="ECO:0000313" key="3">
    <source>
        <dbReference type="EMBL" id="NEE04676.1"/>
    </source>
</evidence>
<proteinExistence type="predicted"/>
<protein>
    <recommendedName>
        <fullName evidence="5">Secreted protein</fullName>
    </recommendedName>
</protein>
<feature type="signal peptide" evidence="2">
    <location>
        <begin position="1"/>
        <end position="23"/>
    </location>
</feature>
<dbReference type="Proteomes" id="UP000475214">
    <property type="component" value="Unassembled WGS sequence"/>
</dbReference>
<name>A0A6L9SHE7_9ACTN</name>
<feature type="region of interest" description="Disordered" evidence="1">
    <location>
        <begin position="28"/>
        <end position="66"/>
    </location>
</feature>
<sequence>MDIRRRRILAAIALTSAALLTVAACGEEAPQVSTSTDGSGGDDTPPPAQDADRPGQAAADSPSADDLVATCGGIRFDELPADPSSFPPLGDDQADDIDLTIAEGEAEFFDIHDWYVASESDDELSLFGIPHDPVPEGPPYASASFDREGDSWVPSSWGQCRVSIDAAGWGNAHFVLDPDVEPDPEAERIAVQAWEVDCAGGQVPEGREVRPVVLSEDETTVEIVILVEPVTGDATCPSNPSFPLEIELGAPLGDRAVVDASVDPALERPWPPTESSQMSNGMDE</sequence>
<evidence type="ECO:0000256" key="2">
    <source>
        <dbReference type="SAM" id="SignalP"/>
    </source>
</evidence>
<accession>A0A6L9SHE7</accession>
<dbReference type="PROSITE" id="PS51257">
    <property type="entry name" value="PROKAR_LIPOPROTEIN"/>
    <property type="match status" value="1"/>
</dbReference>
<evidence type="ECO:0000256" key="1">
    <source>
        <dbReference type="SAM" id="MobiDB-lite"/>
    </source>
</evidence>
<dbReference type="RefSeq" id="WP_163745220.1">
    <property type="nucleotide sequence ID" value="NZ_JAAGOA010000039.1"/>
</dbReference>
<evidence type="ECO:0008006" key="5">
    <source>
        <dbReference type="Google" id="ProtNLM"/>
    </source>
</evidence>
<evidence type="ECO:0000313" key="4">
    <source>
        <dbReference type="Proteomes" id="UP000475214"/>
    </source>
</evidence>